<reference evidence="2 3" key="1">
    <citation type="submission" date="2022-04" db="EMBL/GenBank/DDBJ databases">
        <title>Leucobacter sp. isolated from rhizosphere of garlic.</title>
        <authorList>
            <person name="Won M."/>
            <person name="Lee C.-M."/>
            <person name="Woen H.-Y."/>
            <person name="Kwon S.-W."/>
        </authorList>
    </citation>
    <scope>NUCLEOTIDE SEQUENCE [LARGE SCALE GENOMIC DNA]</scope>
    <source>
        <strain evidence="2 3">H21R-40</strain>
    </source>
</reference>
<gene>
    <name evidence="2" type="ORF">MUN78_12450</name>
</gene>
<dbReference type="EMBL" id="CP095045">
    <property type="protein sequence ID" value="UOQ56482.1"/>
    <property type="molecule type" value="Genomic_DNA"/>
</dbReference>
<dbReference type="Gene3D" id="1.10.287.1060">
    <property type="entry name" value="ESAT-6-like"/>
    <property type="match status" value="1"/>
</dbReference>
<evidence type="ECO:0000256" key="1">
    <source>
        <dbReference type="RuleBase" id="RU362001"/>
    </source>
</evidence>
<evidence type="ECO:0000313" key="3">
    <source>
        <dbReference type="Proteomes" id="UP000831786"/>
    </source>
</evidence>
<accession>A0ABY4FIG3</accession>
<dbReference type="InterPro" id="IPR010310">
    <property type="entry name" value="T7SS_ESAT-6-like"/>
</dbReference>
<name>A0ABY4FIG3_9MICO</name>
<protein>
    <recommendedName>
        <fullName evidence="1">ESAT-6-like protein</fullName>
    </recommendedName>
</protein>
<keyword evidence="3" id="KW-1185">Reference proteome</keyword>
<dbReference type="SUPFAM" id="SSF140453">
    <property type="entry name" value="EsxAB dimer-like"/>
    <property type="match status" value="1"/>
</dbReference>
<proteinExistence type="inferred from homology"/>
<comment type="similarity">
    <text evidence="1">Belongs to the WXG100 family.</text>
</comment>
<organism evidence="2 3">
    <name type="scientific">Leucobacter allii</name>
    <dbReference type="NCBI Taxonomy" id="2932247"/>
    <lineage>
        <taxon>Bacteria</taxon>
        <taxon>Bacillati</taxon>
        <taxon>Actinomycetota</taxon>
        <taxon>Actinomycetes</taxon>
        <taxon>Micrococcales</taxon>
        <taxon>Microbacteriaceae</taxon>
        <taxon>Leucobacter</taxon>
    </lineage>
</organism>
<dbReference type="Pfam" id="PF06013">
    <property type="entry name" value="WXG100"/>
    <property type="match status" value="1"/>
</dbReference>
<sequence>MANITVSYAEIERAAVQLANGREEITQRLHALRAMIASLVSSGFTTDQASGRFDAAYQEYTAGANTVIARLDEIQQFLTQTAQALRDMDAQIAARIN</sequence>
<dbReference type="Proteomes" id="UP000831786">
    <property type="component" value="Chromosome"/>
</dbReference>
<dbReference type="InterPro" id="IPR036689">
    <property type="entry name" value="ESAT-6-like_sf"/>
</dbReference>
<dbReference type="RefSeq" id="WP_244690315.1">
    <property type="nucleotide sequence ID" value="NZ_CP095044.1"/>
</dbReference>
<dbReference type="NCBIfam" id="TIGR03930">
    <property type="entry name" value="WXG100_ESAT6"/>
    <property type="match status" value="1"/>
</dbReference>
<evidence type="ECO:0000313" key="2">
    <source>
        <dbReference type="EMBL" id="UOQ56482.1"/>
    </source>
</evidence>